<feature type="transmembrane region" description="Helical" evidence="5">
    <location>
        <begin position="94"/>
        <end position="115"/>
    </location>
</feature>
<gene>
    <name evidence="6" type="ORF">EAH84_15065</name>
</gene>
<feature type="transmembrane region" description="Helical" evidence="5">
    <location>
        <begin position="368"/>
        <end position="389"/>
    </location>
</feature>
<dbReference type="OrthoDB" id="7398800at2"/>
<dbReference type="RefSeq" id="WP_140872810.1">
    <property type="nucleotide sequence ID" value="NZ_RCZK01000024.1"/>
</dbReference>
<feature type="transmembrane region" description="Helical" evidence="5">
    <location>
        <begin position="121"/>
        <end position="143"/>
    </location>
</feature>
<feature type="transmembrane region" description="Helical" evidence="5">
    <location>
        <begin position="164"/>
        <end position="183"/>
    </location>
</feature>
<evidence type="ECO:0000313" key="6">
    <source>
        <dbReference type="EMBL" id="TPG05853.1"/>
    </source>
</evidence>
<sequence>MADVATLAEREAEYDAFVAAHLRRNFVGHFVHGMLGLTGFRLIYAPTFIPTYIHRLTGSDALVGLGTSLLQLGAIVSPILSASRFETQPRILPYAIRTGTMMRVCILGLAMSGWLLSGHALLFATLACFFLLGTFNGIQRVAFQMLMAKVIPMNRRGRLQAWRNMAGGLIAAGLSYVAGRWLIGGRPGLEGYADTFFLAFVLTSLGLTALRFIMVEPVPATLRAPMRFADRIKTFPTLLADRDYRWFILAEALCVCARIAGPFYILYAGQQIGLSGRVIGELSLAYLGADTLSNLLWGHIGDRTGYRATFLGSTGLWAAAVALLLLVHQPWAIFVAFCGLGAGASGYQMSQQTMVLEFGERADVAMRLALSTTIEGAISTVGPLLGGIVATTLGYPVLMTASLLFLAGSFVLILFKVTEPRRRTTPWLDDSNAVSDTGDGSSPRCT</sequence>
<keyword evidence="2 5" id="KW-1133">Transmembrane helix</keyword>
<dbReference type="Proteomes" id="UP000318413">
    <property type="component" value="Unassembled WGS sequence"/>
</dbReference>
<reference evidence="6 7" key="1">
    <citation type="journal article" date="2019" name="Environ. Microbiol.">
        <title>Species interactions and distinct microbial communities in high Arctic permafrost affected cryosols are associated with the CH4 and CO2 gas fluxes.</title>
        <authorList>
            <person name="Altshuler I."/>
            <person name="Hamel J."/>
            <person name="Turney S."/>
            <person name="Magnuson E."/>
            <person name="Levesque R."/>
            <person name="Greer C."/>
            <person name="Whyte L.G."/>
        </authorList>
    </citation>
    <scope>NUCLEOTIDE SEQUENCE [LARGE SCALE GENOMIC DNA]</scope>
    <source>
        <strain evidence="6 7">S5.1</strain>
    </source>
</reference>
<evidence type="ECO:0000256" key="2">
    <source>
        <dbReference type="ARBA" id="ARBA00022989"/>
    </source>
</evidence>
<dbReference type="InterPro" id="IPR036259">
    <property type="entry name" value="MFS_trans_sf"/>
</dbReference>
<feature type="transmembrane region" description="Helical" evidence="5">
    <location>
        <begin position="331"/>
        <end position="347"/>
    </location>
</feature>
<dbReference type="SUPFAM" id="SSF103473">
    <property type="entry name" value="MFS general substrate transporter"/>
    <property type="match status" value="1"/>
</dbReference>
<dbReference type="Gene3D" id="1.20.1250.20">
    <property type="entry name" value="MFS general substrate transporter like domains"/>
    <property type="match status" value="2"/>
</dbReference>
<feature type="transmembrane region" description="Helical" evidence="5">
    <location>
        <begin position="278"/>
        <end position="297"/>
    </location>
</feature>
<dbReference type="PANTHER" id="PTHR23526">
    <property type="entry name" value="INTEGRAL MEMBRANE TRANSPORT PROTEIN-RELATED"/>
    <property type="match status" value="1"/>
</dbReference>
<evidence type="ECO:0000313" key="7">
    <source>
        <dbReference type="Proteomes" id="UP000318413"/>
    </source>
</evidence>
<keyword evidence="7" id="KW-1185">Reference proteome</keyword>
<feature type="compositionally biased region" description="Polar residues" evidence="4">
    <location>
        <begin position="432"/>
        <end position="446"/>
    </location>
</feature>
<name>A0A502BZB6_9SPHN</name>
<dbReference type="PANTHER" id="PTHR23526:SF1">
    <property type="entry name" value="MAJOR FACILITATOR SUPERFAMILY MFS_1"/>
    <property type="match status" value="1"/>
</dbReference>
<comment type="caution">
    <text evidence="6">The sequence shown here is derived from an EMBL/GenBank/DDBJ whole genome shotgun (WGS) entry which is preliminary data.</text>
</comment>
<evidence type="ECO:0000256" key="4">
    <source>
        <dbReference type="SAM" id="MobiDB-lite"/>
    </source>
</evidence>
<dbReference type="InterPro" id="IPR052528">
    <property type="entry name" value="Sugar_transport-like"/>
</dbReference>
<feature type="transmembrane region" description="Helical" evidence="5">
    <location>
        <begin position="246"/>
        <end position="266"/>
    </location>
</feature>
<dbReference type="Pfam" id="PF07690">
    <property type="entry name" value="MFS_1"/>
    <property type="match status" value="1"/>
</dbReference>
<dbReference type="GO" id="GO:0022857">
    <property type="term" value="F:transmembrane transporter activity"/>
    <property type="evidence" value="ECO:0007669"/>
    <property type="project" value="InterPro"/>
</dbReference>
<dbReference type="EMBL" id="RCZK01000024">
    <property type="protein sequence ID" value="TPG05853.1"/>
    <property type="molecule type" value="Genomic_DNA"/>
</dbReference>
<evidence type="ECO:0000256" key="3">
    <source>
        <dbReference type="ARBA" id="ARBA00023136"/>
    </source>
</evidence>
<feature type="transmembrane region" description="Helical" evidence="5">
    <location>
        <begin position="61"/>
        <end position="82"/>
    </location>
</feature>
<feature type="transmembrane region" description="Helical" evidence="5">
    <location>
        <begin position="30"/>
        <end position="49"/>
    </location>
</feature>
<feature type="region of interest" description="Disordered" evidence="4">
    <location>
        <begin position="426"/>
        <end position="446"/>
    </location>
</feature>
<protein>
    <submittedName>
        <fullName evidence="6">MFS transporter</fullName>
    </submittedName>
</protein>
<organism evidence="6 7">
    <name type="scientific">Sphingomonas oligophenolica</name>
    <dbReference type="NCBI Taxonomy" id="301154"/>
    <lineage>
        <taxon>Bacteria</taxon>
        <taxon>Pseudomonadati</taxon>
        <taxon>Pseudomonadota</taxon>
        <taxon>Alphaproteobacteria</taxon>
        <taxon>Sphingomonadales</taxon>
        <taxon>Sphingomonadaceae</taxon>
        <taxon>Sphingomonas</taxon>
    </lineage>
</organism>
<feature type="transmembrane region" description="Helical" evidence="5">
    <location>
        <begin position="304"/>
        <end position="325"/>
    </location>
</feature>
<keyword evidence="3 5" id="KW-0472">Membrane</keyword>
<feature type="transmembrane region" description="Helical" evidence="5">
    <location>
        <begin position="395"/>
        <end position="415"/>
    </location>
</feature>
<proteinExistence type="predicted"/>
<evidence type="ECO:0000256" key="1">
    <source>
        <dbReference type="ARBA" id="ARBA00022692"/>
    </source>
</evidence>
<dbReference type="AlphaFoldDB" id="A0A502BZB6"/>
<accession>A0A502BZB6</accession>
<evidence type="ECO:0000256" key="5">
    <source>
        <dbReference type="SAM" id="Phobius"/>
    </source>
</evidence>
<dbReference type="InterPro" id="IPR011701">
    <property type="entry name" value="MFS"/>
</dbReference>
<feature type="transmembrane region" description="Helical" evidence="5">
    <location>
        <begin position="195"/>
        <end position="213"/>
    </location>
</feature>
<keyword evidence="1 5" id="KW-0812">Transmembrane</keyword>